<evidence type="ECO:0000256" key="1">
    <source>
        <dbReference type="SAM" id="MobiDB-lite"/>
    </source>
</evidence>
<protein>
    <submittedName>
        <fullName evidence="2">Uncharacterized protein</fullName>
    </submittedName>
</protein>
<evidence type="ECO:0000313" key="2">
    <source>
        <dbReference type="EMBL" id="EJX10704.1"/>
    </source>
</evidence>
<reference evidence="2" key="1">
    <citation type="journal article" date="2012" name="PLoS ONE">
        <title>Gene sets for utilization of primary and secondary nutrition supplies in the distal gut of endangered iberian lynx.</title>
        <authorList>
            <person name="Alcaide M."/>
            <person name="Messina E."/>
            <person name="Richter M."/>
            <person name="Bargiela R."/>
            <person name="Peplies J."/>
            <person name="Huws S.A."/>
            <person name="Newbold C.J."/>
            <person name="Golyshin P.N."/>
            <person name="Simon M.A."/>
            <person name="Lopez G."/>
            <person name="Yakimov M.M."/>
            <person name="Ferrer M."/>
        </authorList>
    </citation>
    <scope>NUCLEOTIDE SEQUENCE</scope>
</reference>
<proteinExistence type="predicted"/>
<feature type="compositionally biased region" description="Polar residues" evidence="1">
    <location>
        <begin position="9"/>
        <end position="39"/>
    </location>
</feature>
<accession>J9GS08</accession>
<feature type="region of interest" description="Disordered" evidence="1">
    <location>
        <begin position="1"/>
        <end position="39"/>
    </location>
</feature>
<sequence>MRDECCCNQRNATSAATSRSMANTGSGSRVNSQHKVTKN</sequence>
<comment type="caution">
    <text evidence="2">The sequence shown here is derived from an EMBL/GenBank/DDBJ whole genome shotgun (WGS) entry which is preliminary data.</text>
</comment>
<name>J9GS08_9ZZZZ</name>
<dbReference type="EMBL" id="AMCI01000127">
    <property type="protein sequence ID" value="EJX10704.1"/>
    <property type="molecule type" value="Genomic_DNA"/>
</dbReference>
<organism evidence="2">
    <name type="scientific">gut metagenome</name>
    <dbReference type="NCBI Taxonomy" id="749906"/>
    <lineage>
        <taxon>unclassified sequences</taxon>
        <taxon>metagenomes</taxon>
        <taxon>organismal metagenomes</taxon>
    </lineage>
</organism>
<gene>
    <name evidence="2" type="ORF">EVA_00635</name>
</gene>
<dbReference type="AlphaFoldDB" id="J9GS08"/>